<dbReference type="AlphaFoldDB" id="A0A2P2P4E1"/>
<dbReference type="EMBL" id="GGEC01069140">
    <property type="protein sequence ID" value="MBX49624.1"/>
    <property type="molecule type" value="Transcribed_RNA"/>
</dbReference>
<proteinExistence type="predicted"/>
<evidence type="ECO:0000313" key="1">
    <source>
        <dbReference type="EMBL" id="MBX49624.1"/>
    </source>
</evidence>
<accession>A0A2P2P4E1</accession>
<organism evidence="1">
    <name type="scientific">Rhizophora mucronata</name>
    <name type="common">Asiatic mangrove</name>
    <dbReference type="NCBI Taxonomy" id="61149"/>
    <lineage>
        <taxon>Eukaryota</taxon>
        <taxon>Viridiplantae</taxon>
        <taxon>Streptophyta</taxon>
        <taxon>Embryophyta</taxon>
        <taxon>Tracheophyta</taxon>
        <taxon>Spermatophyta</taxon>
        <taxon>Magnoliopsida</taxon>
        <taxon>eudicotyledons</taxon>
        <taxon>Gunneridae</taxon>
        <taxon>Pentapetalae</taxon>
        <taxon>rosids</taxon>
        <taxon>fabids</taxon>
        <taxon>Malpighiales</taxon>
        <taxon>Rhizophoraceae</taxon>
        <taxon>Rhizophora</taxon>
    </lineage>
</organism>
<reference evidence="1" key="1">
    <citation type="submission" date="2018-02" db="EMBL/GenBank/DDBJ databases">
        <title>Rhizophora mucronata_Transcriptome.</title>
        <authorList>
            <person name="Meera S.P."/>
            <person name="Sreeshan A."/>
            <person name="Augustine A."/>
        </authorList>
    </citation>
    <scope>NUCLEOTIDE SEQUENCE</scope>
    <source>
        <tissue evidence="1">Leaf</tissue>
    </source>
</reference>
<protein>
    <submittedName>
        <fullName evidence="1">Uncharacterized protein</fullName>
    </submittedName>
</protein>
<sequence>MYVLGARGVICQIEVRRQ</sequence>
<name>A0A2P2P4E1_RHIMU</name>